<proteinExistence type="predicted"/>
<dbReference type="OMA" id="FETHEKH"/>
<evidence type="ECO:0008006" key="4">
    <source>
        <dbReference type="Google" id="ProtNLM"/>
    </source>
</evidence>
<dbReference type="EMBL" id="BEZZ01000623">
    <property type="protein sequence ID" value="GCC34687.1"/>
    <property type="molecule type" value="Genomic_DNA"/>
</dbReference>
<protein>
    <recommendedName>
        <fullName evidence="4">Protein SSUH2 homolog</fullName>
    </recommendedName>
</protein>
<dbReference type="PANTHER" id="PTHR48465:SF1">
    <property type="entry name" value="PROTEIN SSUH2 HOMOLOG"/>
    <property type="match status" value="1"/>
</dbReference>
<feature type="compositionally biased region" description="Acidic residues" evidence="1">
    <location>
        <begin position="10"/>
        <end position="19"/>
    </location>
</feature>
<dbReference type="OrthoDB" id="3355217at2759"/>
<dbReference type="PANTHER" id="PTHR48465">
    <property type="entry name" value="PROTEIN SSUH2 HOMOLOG"/>
    <property type="match status" value="1"/>
</dbReference>
<dbReference type="InterPro" id="IPR052789">
    <property type="entry name" value="SSUH2_homolog"/>
</dbReference>
<name>A0A401SWB4_CHIPU</name>
<dbReference type="AlphaFoldDB" id="A0A401SWB4"/>
<organism evidence="2 3">
    <name type="scientific">Chiloscyllium punctatum</name>
    <name type="common">Brownbanded bambooshark</name>
    <name type="synonym">Hemiscyllium punctatum</name>
    <dbReference type="NCBI Taxonomy" id="137246"/>
    <lineage>
        <taxon>Eukaryota</taxon>
        <taxon>Metazoa</taxon>
        <taxon>Chordata</taxon>
        <taxon>Craniata</taxon>
        <taxon>Vertebrata</taxon>
        <taxon>Chondrichthyes</taxon>
        <taxon>Elasmobranchii</taxon>
        <taxon>Galeomorphii</taxon>
        <taxon>Galeoidea</taxon>
        <taxon>Orectolobiformes</taxon>
        <taxon>Hemiscylliidae</taxon>
        <taxon>Chiloscyllium</taxon>
    </lineage>
</organism>
<accession>A0A401SWB4</accession>
<evidence type="ECO:0000256" key="1">
    <source>
        <dbReference type="SAM" id="MobiDB-lite"/>
    </source>
</evidence>
<keyword evidence="3" id="KW-1185">Reference proteome</keyword>
<gene>
    <name evidence="2" type="ORF">chiPu_0013162</name>
</gene>
<evidence type="ECO:0000313" key="2">
    <source>
        <dbReference type="EMBL" id="GCC34687.1"/>
    </source>
</evidence>
<dbReference type="Proteomes" id="UP000287033">
    <property type="component" value="Unassembled WGS sequence"/>
</dbReference>
<feature type="region of interest" description="Disordered" evidence="1">
    <location>
        <begin position="1"/>
        <end position="62"/>
    </location>
</feature>
<comment type="caution">
    <text evidence="2">The sequence shown here is derived from an EMBL/GenBank/DDBJ whole genome shotgun (WGS) entry which is preliminary data.</text>
</comment>
<reference evidence="2 3" key="1">
    <citation type="journal article" date="2018" name="Nat. Ecol. Evol.">
        <title>Shark genomes provide insights into elasmobranch evolution and the origin of vertebrates.</title>
        <authorList>
            <person name="Hara Y"/>
            <person name="Yamaguchi K"/>
            <person name="Onimaru K"/>
            <person name="Kadota M"/>
            <person name="Koyanagi M"/>
            <person name="Keeley SD"/>
            <person name="Tatsumi K"/>
            <person name="Tanaka K"/>
            <person name="Motone F"/>
            <person name="Kageyama Y"/>
            <person name="Nozu R"/>
            <person name="Adachi N"/>
            <person name="Nishimura O"/>
            <person name="Nakagawa R"/>
            <person name="Tanegashima C"/>
            <person name="Kiyatake I"/>
            <person name="Matsumoto R"/>
            <person name="Murakumo K"/>
            <person name="Nishida K"/>
            <person name="Terakita A"/>
            <person name="Kuratani S"/>
            <person name="Sato K"/>
            <person name="Hyodo S Kuraku.S."/>
        </authorList>
    </citation>
    <scope>NUCLEOTIDE SEQUENCE [LARGE SCALE GENOMIC DNA]</scope>
</reference>
<sequence length="368" mass="41419">MDPNQSETGGPEDLEDEEGPTAPPVEMLDNIRGYEGTVVGGDENYVSPPIHPSDKREQPQRQLEWRIPSITEEAAREALTQFADAHCCYSSHPAQDMVFQDLTPFNMYRYRLETFTETRSTEWAHKPFTGQLVDSAECGSPPLPWEVVVETPPMFQDSVKKVPVPHTAAVKCCHKCKGRGRYRCSQCGGKGMLKCLPCGSRGIVHRNKRCIQCGGRGMKRCGPCLGRGTRTCHVCKTSGYLLFYIQLTVKWTNNVFEQVADQQIGLPVALFNEVSGQNVFADESYQVYTIVGFPDSLIDQISQQGVQEHQEKFGRTACILQQRQTIELIPVTKVHFQWKGQENSYFVYGTENNVYAPDYPSKCQCTIL</sequence>
<evidence type="ECO:0000313" key="3">
    <source>
        <dbReference type="Proteomes" id="UP000287033"/>
    </source>
</evidence>